<keyword evidence="3" id="KW-1185">Reference proteome</keyword>
<organism evidence="2 3">
    <name type="scientific">Aplosporella prunicola CBS 121167</name>
    <dbReference type="NCBI Taxonomy" id="1176127"/>
    <lineage>
        <taxon>Eukaryota</taxon>
        <taxon>Fungi</taxon>
        <taxon>Dikarya</taxon>
        <taxon>Ascomycota</taxon>
        <taxon>Pezizomycotina</taxon>
        <taxon>Dothideomycetes</taxon>
        <taxon>Dothideomycetes incertae sedis</taxon>
        <taxon>Botryosphaeriales</taxon>
        <taxon>Aplosporellaceae</taxon>
        <taxon>Aplosporella</taxon>
    </lineage>
</organism>
<evidence type="ECO:0000256" key="1">
    <source>
        <dbReference type="SAM" id="MobiDB-lite"/>
    </source>
</evidence>
<protein>
    <submittedName>
        <fullName evidence="2">Uncharacterized protein</fullName>
    </submittedName>
</protein>
<feature type="compositionally biased region" description="Polar residues" evidence="1">
    <location>
        <begin position="1"/>
        <end position="12"/>
    </location>
</feature>
<feature type="region of interest" description="Disordered" evidence="1">
    <location>
        <begin position="1"/>
        <end position="55"/>
    </location>
</feature>
<sequence length="55" mass="5932">MPQLQSSDTQSHPAPPARKERREQERAGREKADQPEIDKAQATCGTTWGLSGAGA</sequence>
<evidence type="ECO:0000313" key="2">
    <source>
        <dbReference type="EMBL" id="KAF2137088.1"/>
    </source>
</evidence>
<gene>
    <name evidence="2" type="ORF">K452DRAFT_291867</name>
</gene>
<evidence type="ECO:0000313" key="3">
    <source>
        <dbReference type="Proteomes" id="UP000799438"/>
    </source>
</evidence>
<dbReference type="RefSeq" id="XP_033392806.1">
    <property type="nucleotide sequence ID" value="XM_033541266.1"/>
</dbReference>
<dbReference type="GeneID" id="54298762"/>
<reference evidence="2" key="1">
    <citation type="journal article" date="2020" name="Stud. Mycol.">
        <title>101 Dothideomycetes genomes: a test case for predicting lifestyles and emergence of pathogens.</title>
        <authorList>
            <person name="Haridas S."/>
            <person name="Albert R."/>
            <person name="Binder M."/>
            <person name="Bloem J."/>
            <person name="Labutti K."/>
            <person name="Salamov A."/>
            <person name="Andreopoulos B."/>
            <person name="Baker S."/>
            <person name="Barry K."/>
            <person name="Bills G."/>
            <person name="Bluhm B."/>
            <person name="Cannon C."/>
            <person name="Castanera R."/>
            <person name="Culley D."/>
            <person name="Daum C."/>
            <person name="Ezra D."/>
            <person name="Gonzalez J."/>
            <person name="Henrissat B."/>
            <person name="Kuo A."/>
            <person name="Liang C."/>
            <person name="Lipzen A."/>
            <person name="Lutzoni F."/>
            <person name="Magnuson J."/>
            <person name="Mondo S."/>
            <person name="Nolan M."/>
            <person name="Ohm R."/>
            <person name="Pangilinan J."/>
            <person name="Park H.-J."/>
            <person name="Ramirez L."/>
            <person name="Alfaro M."/>
            <person name="Sun H."/>
            <person name="Tritt A."/>
            <person name="Yoshinaga Y."/>
            <person name="Zwiers L.-H."/>
            <person name="Turgeon B."/>
            <person name="Goodwin S."/>
            <person name="Spatafora J."/>
            <person name="Crous P."/>
            <person name="Grigoriev I."/>
        </authorList>
    </citation>
    <scope>NUCLEOTIDE SEQUENCE</scope>
    <source>
        <strain evidence="2">CBS 121167</strain>
    </source>
</reference>
<dbReference type="AlphaFoldDB" id="A0A6A6B0K8"/>
<dbReference type="Proteomes" id="UP000799438">
    <property type="component" value="Unassembled WGS sequence"/>
</dbReference>
<feature type="compositionally biased region" description="Basic and acidic residues" evidence="1">
    <location>
        <begin position="17"/>
        <end position="39"/>
    </location>
</feature>
<accession>A0A6A6B0K8</accession>
<dbReference type="EMBL" id="ML995507">
    <property type="protein sequence ID" value="KAF2137088.1"/>
    <property type="molecule type" value="Genomic_DNA"/>
</dbReference>
<name>A0A6A6B0K8_9PEZI</name>
<proteinExistence type="predicted"/>